<organism evidence="10 11">
    <name type="scientific">Micropruina glycogenica</name>
    <dbReference type="NCBI Taxonomy" id="75385"/>
    <lineage>
        <taxon>Bacteria</taxon>
        <taxon>Bacillati</taxon>
        <taxon>Actinomycetota</taxon>
        <taxon>Actinomycetes</taxon>
        <taxon>Propionibacteriales</taxon>
        <taxon>Nocardioidaceae</taxon>
        <taxon>Micropruina</taxon>
    </lineage>
</organism>
<evidence type="ECO:0000256" key="4">
    <source>
        <dbReference type="ARBA" id="ARBA00023110"/>
    </source>
</evidence>
<dbReference type="PANTHER" id="PTHR43811">
    <property type="entry name" value="FKBP-TYPE PEPTIDYL-PROLYL CIS-TRANS ISOMERASE FKPA"/>
    <property type="match status" value="1"/>
</dbReference>
<dbReference type="Gene3D" id="3.10.50.40">
    <property type="match status" value="2"/>
</dbReference>
<keyword evidence="4 6" id="KW-0697">Rotamase</keyword>
<evidence type="ECO:0000256" key="6">
    <source>
        <dbReference type="PROSITE-ProRule" id="PRU00277"/>
    </source>
</evidence>
<accession>A0A2N9JGW9</accession>
<sequence length="350" mass="35875">MTRSGSLGGVDYSRGVPFAVSRAAQAVACAATLLILAACGSSATPSASPTDATPSASTSPSASPSATPSSTIKPSNSLGDITVKNPKFGEKPTITVKAPWAIDKTRVKVMTEGNGPVANPAYVFVHYQGVNGRTGKVFDGNFGSQTTLFALDQVVPGFKIALEGKKVGTRVLVAMPGSDGYDSQGGSAQAGIEVGDTLIFVVDIVETVLTGPTGKAITPPAGLPTVTAKDGKPVITLPNTDPPTKLIAQPLTEGTGNKVTANDIIAVHYLGVSWKTGKVIEDKFADVDGGKLSSTIPGWQKGLVGKRVGQRVLLVLPPEYNYPQGSNNPPVTAGDTLVYVVDILYAAAQG</sequence>
<reference evidence="10 11" key="1">
    <citation type="submission" date="2018-02" db="EMBL/GenBank/DDBJ databases">
        <authorList>
            <person name="Cohen D.B."/>
            <person name="Kent A.D."/>
        </authorList>
    </citation>
    <scope>NUCLEOTIDE SEQUENCE [LARGE SCALE GENOMIC DNA]</scope>
    <source>
        <strain evidence="10">1</strain>
    </source>
</reference>
<dbReference type="PANTHER" id="PTHR43811:SF19">
    <property type="entry name" value="39 KDA FK506-BINDING NUCLEAR PROTEIN"/>
    <property type="match status" value="1"/>
</dbReference>
<keyword evidence="11" id="KW-1185">Reference proteome</keyword>
<proteinExistence type="inferred from homology"/>
<keyword evidence="8" id="KW-0732">Signal</keyword>
<feature type="domain" description="PPIase FKBP-type" evidence="9">
    <location>
        <begin position="120"/>
        <end position="208"/>
    </location>
</feature>
<dbReference type="Proteomes" id="UP000238164">
    <property type="component" value="Chromosome 1"/>
</dbReference>
<dbReference type="InterPro" id="IPR001179">
    <property type="entry name" value="PPIase_FKBP_dom"/>
</dbReference>
<feature type="domain" description="PPIase FKBP-type" evidence="9">
    <location>
        <begin position="262"/>
        <end position="347"/>
    </location>
</feature>
<evidence type="ECO:0000256" key="7">
    <source>
        <dbReference type="SAM" id="MobiDB-lite"/>
    </source>
</evidence>
<feature type="region of interest" description="Disordered" evidence="7">
    <location>
        <begin position="45"/>
        <end position="84"/>
    </location>
</feature>
<evidence type="ECO:0000256" key="1">
    <source>
        <dbReference type="ARBA" id="ARBA00000971"/>
    </source>
</evidence>
<keyword evidence="5 6" id="KW-0413">Isomerase</keyword>
<gene>
    <name evidence="10" type="ORF">MPLG2_1732</name>
</gene>
<name>A0A2N9JGW9_9ACTN</name>
<evidence type="ECO:0000256" key="8">
    <source>
        <dbReference type="SAM" id="SignalP"/>
    </source>
</evidence>
<dbReference type="PROSITE" id="PS50059">
    <property type="entry name" value="FKBP_PPIASE"/>
    <property type="match status" value="2"/>
</dbReference>
<comment type="similarity">
    <text evidence="2">Belongs to the FKBP-type PPIase family.</text>
</comment>
<evidence type="ECO:0000313" key="11">
    <source>
        <dbReference type="Proteomes" id="UP000238164"/>
    </source>
</evidence>
<feature type="chain" id="PRO_5014750808" description="peptidylprolyl isomerase" evidence="8">
    <location>
        <begin position="44"/>
        <end position="350"/>
    </location>
</feature>
<dbReference type="Pfam" id="PF00254">
    <property type="entry name" value="FKBP_C"/>
    <property type="match status" value="2"/>
</dbReference>
<dbReference type="SUPFAM" id="SSF54534">
    <property type="entry name" value="FKBP-like"/>
    <property type="match status" value="2"/>
</dbReference>
<dbReference type="GO" id="GO:0003755">
    <property type="term" value="F:peptidyl-prolyl cis-trans isomerase activity"/>
    <property type="evidence" value="ECO:0007669"/>
    <property type="project" value="UniProtKB-KW"/>
</dbReference>
<evidence type="ECO:0000256" key="2">
    <source>
        <dbReference type="ARBA" id="ARBA00006577"/>
    </source>
</evidence>
<dbReference type="EC" id="5.2.1.8" evidence="3 6"/>
<dbReference type="KEGG" id="mgg:MPLG2_1732"/>
<feature type="compositionally biased region" description="Low complexity" evidence="7">
    <location>
        <begin position="45"/>
        <end position="71"/>
    </location>
</feature>
<dbReference type="AlphaFoldDB" id="A0A2N9JGW9"/>
<feature type="signal peptide" evidence="8">
    <location>
        <begin position="1"/>
        <end position="43"/>
    </location>
</feature>
<evidence type="ECO:0000256" key="3">
    <source>
        <dbReference type="ARBA" id="ARBA00013194"/>
    </source>
</evidence>
<evidence type="ECO:0000259" key="9">
    <source>
        <dbReference type="PROSITE" id="PS50059"/>
    </source>
</evidence>
<comment type="catalytic activity">
    <reaction evidence="1 6">
        <text>[protein]-peptidylproline (omega=180) = [protein]-peptidylproline (omega=0)</text>
        <dbReference type="Rhea" id="RHEA:16237"/>
        <dbReference type="Rhea" id="RHEA-COMP:10747"/>
        <dbReference type="Rhea" id="RHEA-COMP:10748"/>
        <dbReference type="ChEBI" id="CHEBI:83833"/>
        <dbReference type="ChEBI" id="CHEBI:83834"/>
        <dbReference type="EC" id="5.2.1.8"/>
    </reaction>
</comment>
<evidence type="ECO:0000256" key="5">
    <source>
        <dbReference type="ARBA" id="ARBA00023235"/>
    </source>
</evidence>
<dbReference type="EMBL" id="LT985188">
    <property type="protein sequence ID" value="SPD86768.1"/>
    <property type="molecule type" value="Genomic_DNA"/>
</dbReference>
<protein>
    <recommendedName>
        <fullName evidence="3 6">peptidylprolyl isomerase</fullName>
        <ecNumber evidence="3 6">5.2.1.8</ecNumber>
    </recommendedName>
</protein>
<dbReference type="InterPro" id="IPR046357">
    <property type="entry name" value="PPIase_dom_sf"/>
</dbReference>
<evidence type="ECO:0000313" key="10">
    <source>
        <dbReference type="EMBL" id="SPD86768.1"/>
    </source>
</evidence>